<dbReference type="Proteomes" id="UP000061569">
    <property type="component" value="Chromosome"/>
</dbReference>
<gene>
    <name evidence="1" type="ORF">GLE_1939</name>
</gene>
<keyword evidence="1" id="KW-0449">Lipoprotein</keyword>
<dbReference type="RefSeq" id="WP_057947155.1">
    <property type="nucleotide sequence ID" value="NZ_CP067396.1"/>
</dbReference>
<dbReference type="OrthoDB" id="6028485at2"/>
<name>A0A0S2DFJ7_LYSEN</name>
<dbReference type="PATRIC" id="fig|69.6.peg.1904"/>
<sequence length="195" mass="21674">MSVKRPGLRWADLAAYTLAATGAAASAVLAMRPTGLRQLLAMGLSLLLLAALLACLVRAVRQWDKLRFGGLLAPAALLAAMPLGVEVGQELRTWRFERDLPRYQAMAKWALARAVPGERVDVPIPPEARDLAYLVRVSHEPGCGRIVDFYWGAGFPVKHTVRRYVELPQKLENDACRGYWARGLRRGEHWFEASD</sequence>
<protein>
    <submittedName>
        <fullName evidence="1">Lipoprotein</fullName>
    </submittedName>
</protein>
<dbReference type="STRING" id="69.GLE_1939"/>
<organism evidence="1 2">
    <name type="scientific">Lysobacter enzymogenes</name>
    <dbReference type="NCBI Taxonomy" id="69"/>
    <lineage>
        <taxon>Bacteria</taxon>
        <taxon>Pseudomonadati</taxon>
        <taxon>Pseudomonadota</taxon>
        <taxon>Gammaproteobacteria</taxon>
        <taxon>Lysobacterales</taxon>
        <taxon>Lysobacteraceae</taxon>
        <taxon>Lysobacter</taxon>
    </lineage>
</organism>
<dbReference type="KEGG" id="lez:GLE_1939"/>
<accession>A0A0S2DFJ7</accession>
<dbReference type="AlphaFoldDB" id="A0A0S2DFJ7"/>
<dbReference type="EMBL" id="CP013140">
    <property type="protein sequence ID" value="ALN57290.1"/>
    <property type="molecule type" value="Genomic_DNA"/>
</dbReference>
<evidence type="ECO:0000313" key="1">
    <source>
        <dbReference type="EMBL" id="ALN57290.1"/>
    </source>
</evidence>
<proteinExistence type="predicted"/>
<evidence type="ECO:0000313" key="2">
    <source>
        <dbReference type="Proteomes" id="UP000061569"/>
    </source>
</evidence>
<reference evidence="1 2" key="1">
    <citation type="submission" date="2015-11" db="EMBL/GenBank/DDBJ databases">
        <title>Genome sequences of Lysobacter enzymogenes strain C3 and Lysobacter antibioticus ATCC 29479.</title>
        <authorList>
            <person name="Kobayashi D.Y."/>
        </authorList>
    </citation>
    <scope>NUCLEOTIDE SEQUENCE [LARGE SCALE GENOMIC DNA]</scope>
    <source>
        <strain evidence="1 2">C3</strain>
    </source>
</reference>